<evidence type="ECO:0000256" key="1">
    <source>
        <dbReference type="SAM" id="MobiDB-lite"/>
    </source>
</evidence>
<comment type="caution">
    <text evidence="2">The sequence shown here is derived from an EMBL/GenBank/DDBJ whole genome shotgun (WGS) entry which is preliminary data.</text>
</comment>
<accession>A0AAV9RU91</accession>
<name>A0AAV9RU91_9TELE</name>
<dbReference type="EMBL" id="JAHHUM010001356">
    <property type="protein sequence ID" value="KAK5612611.1"/>
    <property type="molecule type" value="Genomic_DNA"/>
</dbReference>
<feature type="compositionally biased region" description="Low complexity" evidence="1">
    <location>
        <begin position="30"/>
        <end position="39"/>
    </location>
</feature>
<proteinExistence type="predicted"/>
<dbReference type="AlphaFoldDB" id="A0AAV9RU91"/>
<keyword evidence="3" id="KW-1185">Reference proteome</keyword>
<sequence length="67" mass="7507">TDTGLTAQPILLHTAADVSRTTPLPPPPRLNLRPPLLLPSRVRGKNGNHGKRFLGKRRKRLRLPRCL</sequence>
<dbReference type="Proteomes" id="UP001311232">
    <property type="component" value="Unassembled WGS sequence"/>
</dbReference>
<reference evidence="2 3" key="1">
    <citation type="submission" date="2021-06" db="EMBL/GenBank/DDBJ databases">
        <authorList>
            <person name="Palmer J.M."/>
        </authorList>
    </citation>
    <scope>NUCLEOTIDE SEQUENCE [LARGE SCALE GENOMIC DNA]</scope>
    <source>
        <strain evidence="2 3">MEX-2019</strain>
        <tissue evidence="2">Muscle</tissue>
    </source>
</reference>
<feature type="compositionally biased region" description="Basic residues" evidence="1">
    <location>
        <begin position="42"/>
        <end position="67"/>
    </location>
</feature>
<evidence type="ECO:0000313" key="2">
    <source>
        <dbReference type="EMBL" id="KAK5612611.1"/>
    </source>
</evidence>
<feature type="non-terminal residue" evidence="2">
    <location>
        <position position="1"/>
    </location>
</feature>
<feature type="region of interest" description="Disordered" evidence="1">
    <location>
        <begin position="18"/>
        <end position="67"/>
    </location>
</feature>
<evidence type="ECO:0000313" key="3">
    <source>
        <dbReference type="Proteomes" id="UP001311232"/>
    </source>
</evidence>
<organism evidence="2 3">
    <name type="scientific">Crenichthys baileyi</name>
    <name type="common">White River springfish</name>
    <dbReference type="NCBI Taxonomy" id="28760"/>
    <lineage>
        <taxon>Eukaryota</taxon>
        <taxon>Metazoa</taxon>
        <taxon>Chordata</taxon>
        <taxon>Craniata</taxon>
        <taxon>Vertebrata</taxon>
        <taxon>Euteleostomi</taxon>
        <taxon>Actinopterygii</taxon>
        <taxon>Neopterygii</taxon>
        <taxon>Teleostei</taxon>
        <taxon>Neoteleostei</taxon>
        <taxon>Acanthomorphata</taxon>
        <taxon>Ovalentaria</taxon>
        <taxon>Atherinomorphae</taxon>
        <taxon>Cyprinodontiformes</taxon>
        <taxon>Goodeidae</taxon>
        <taxon>Crenichthys</taxon>
    </lineage>
</organism>
<gene>
    <name evidence="2" type="ORF">CRENBAI_010560</name>
</gene>
<protein>
    <submittedName>
        <fullName evidence="2">Uncharacterized protein</fullName>
    </submittedName>
</protein>